<name>A0ABW1SWZ6_9ACTN</name>
<accession>A0ABW1SWZ6</accession>
<dbReference type="EMBL" id="JBHSTI010000003">
    <property type="protein sequence ID" value="MFC6236928.1"/>
    <property type="molecule type" value="Genomic_DNA"/>
</dbReference>
<reference evidence="4" key="1">
    <citation type="journal article" date="2019" name="Int. J. Syst. Evol. Microbiol.">
        <title>The Global Catalogue of Microorganisms (GCM) 10K type strain sequencing project: providing services to taxonomists for standard genome sequencing and annotation.</title>
        <authorList>
            <consortium name="The Broad Institute Genomics Platform"/>
            <consortium name="The Broad Institute Genome Sequencing Center for Infectious Disease"/>
            <person name="Wu L."/>
            <person name="Ma J."/>
        </authorList>
    </citation>
    <scope>NUCLEOTIDE SEQUENCE [LARGE SCALE GENOMIC DNA]</scope>
    <source>
        <strain evidence="4">CGMCC 4.7317</strain>
    </source>
</reference>
<keyword evidence="4" id="KW-1185">Reference proteome</keyword>
<dbReference type="InterPro" id="IPR029058">
    <property type="entry name" value="AB_hydrolase_fold"/>
</dbReference>
<evidence type="ECO:0000256" key="1">
    <source>
        <dbReference type="ARBA" id="ARBA00022801"/>
    </source>
</evidence>
<dbReference type="Proteomes" id="UP001596138">
    <property type="component" value="Unassembled WGS sequence"/>
</dbReference>
<keyword evidence="1 3" id="KW-0378">Hydrolase</keyword>
<dbReference type="GO" id="GO:0016787">
    <property type="term" value="F:hydrolase activity"/>
    <property type="evidence" value="ECO:0007669"/>
    <property type="project" value="UniProtKB-KW"/>
</dbReference>
<dbReference type="SUPFAM" id="SSF53474">
    <property type="entry name" value="alpha/beta-Hydrolases"/>
    <property type="match status" value="1"/>
</dbReference>
<dbReference type="PRINTS" id="PR00412">
    <property type="entry name" value="EPOXHYDRLASE"/>
</dbReference>
<dbReference type="InterPro" id="IPR000073">
    <property type="entry name" value="AB_hydrolase_1"/>
</dbReference>
<dbReference type="RefSeq" id="WP_386763977.1">
    <property type="nucleotide sequence ID" value="NZ_JBHSTI010000003.1"/>
</dbReference>
<evidence type="ECO:0000313" key="4">
    <source>
        <dbReference type="Proteomes" id="UP001596138"/>
    </source>
</evidence>
<dbReference type="PANTHER" id="PTHR43329">
    <property type="entry name" value="EPOXIDE HYDROLASE"/>
    <property type="match status" value="1"/>
</dbReference>
<sequence>MPVESAELHLDDPVLGSVVLDAVMAGADDGIPVLLLHGWPQTSLSWRQVIPPLASSGCKVVAVDQRGYSPQTRPVDVSAYALPHLVHDAVGMIEALGWESAHVVGHDWGAVVAWALAAQRPELVRTLTAVSVPHPQAFNAALKSDPVQWKKSAYMALFRTAPGKAAQVLLRDGAKALREVYGDAVHKVDVERYVEFFSDDDAMEASLRWYAAMGGDQFKDIGPVDVPTTFVWGNDDVAIGAQAARGCGEWCRNDFEMRVLTDRGHWIPDEDPDALVDAILARIG</sequence>
<evidence type="ECO:0000259" key="2">
    <source>
        <dbReference type="Pfam" id="PF00561"/>
    </source>
</evidence>
<feature type="domain" description="AB hydrolase-1" evidence="2">
    <location>
        <begin position="32"/>
        <end position="272"/>
    </location>
</feature>
<dbReference type="Pfam" id="PF00561">
    <property type="entry name" value="Abhydrolase_1"/>
    <property type="match status" value="1"/>
</dbReference>
<proteinExistence type="predicted"/>
<gene>
    <name evidence="3" type="ORF">ACFQGU_03490</name>
</gene>
<evidence type="ECO:0000313" key="3">
    <source>
        <dbReference type="EMBL" id="MFC6236928.1"/>
    </source>
</evidence>
<comment type="caution">
    <text evidence="3">The sequence shown here is derived from an EMBL/GenBank/DDBJ whole genome shotgun (WGS) entry which is preliminary data.</text>
</comment>
<protein>
    <submittedName>
        <fullName evidence="3">Alpha/beta fold hydrolase</fullName>
    </submittedName>
</protein>
<dbReference type="InterPro" id="IPR000639">
    <property type="entry name" value="Epox_hydrolase-like"/>
</dbReference>
<organism evidence="3 4">
    <name type="scientific">Longivirga aurantiaca</name>
    <dbReference type="NCBI Taxonomy" id="1837743"/>
    <lineage>
        <taxon>Bacteria</taxon>
        <taxon>Bacillati</taxon>
        <taxon>Actinomycetota</taxon>
        <taxon>Actinomycetes</taxon>
        <taxon>Sporichthyales</taxon>
        <taxon>Sporichthyaceae</taxon>
        <taxon>Longivirga</taxon>
    </lineage>
</organism>
<dbReference type="Gene3D" id="3.40.50.1820">
    <property type="entry name" value="alpha/beta hydrolase"/>
    <property type="match status" value="1"/>
</dbReference>